<dbReference type="GO" id="GO:0000049">
    <property type="term" value="F:tRNA binding"/>
    <property type="evidence" value="ECO:0007669"/>
    <property type="project" value="UniProtKB-KW"/>
</dbReference>
<proteinExistence type="inferred from homology"/>
<protein>
    <recommendedName>
        <fullName evidence="8 9">Large ribosomal subunit protein uL1</fullName>
    </recommendedName>
</protein>
<evidence type="ECO:0000256" key="10">
    <source>
        <dbReference type="SAM" id="MobiDB-lite"/>
    </source>
</evidence>
<dbReference type="GO" id="GO:0019843">
    <property type="term" value="F:rRNA binding"/>
    <property type="evidence" value="ECO:0007669"/>
    <property type="project" value="UniProtKB-UniRule"/>
</dbReference>
<keyword evidence="5 9" id="KW-0694">RNA-binding</keyword>
<dbReference type="RefSeq" id="WP_016481983.1">
    <property type="nucleotide sequence ID" value="NC_021487.1"/>
</dbReference>
<dbReference type="NCBIfam" id="TIGR01169">
    <property type="entry name" value="rplA_bact"/>
    <property type="match status" value="1"/>
</dbReference>
<dbReference type="OrthoDB" id="9803740at2"/>
<dbReference type="FunCoup" id="S0EST3">
    <property type="interactions" value="507"/>
</dbReference>
<keyword evidence="9" id="KW-0820">tRNA-binding</keyword>
<evidence type="ECO:0000256" key="9">
    <source>
        <dbReference type="HAMAP-Rule" id="MF_01318"/>
    </source>
</evidence>
<dbReference type="InterPro" id="IPR028364">
    <property type="entry name" value="Ribosomal_uL1/biogenesis"/>
</dbReference>
<evidence type="ECO:0000256" key="6">
    <source>
        <dbReference type="ARBA" id="ARBA00022980"/>
    </source>
</evidence>
<sequence>MADTDVVVSTTESATEEKHGLSTAARRKVRASRPRRHSLRFLDLTKDIKSGEIYSLDEAVELVKKKATAKFDETIEAAINLGVDPRHGDQMVRGTTTLPYGTGKSRVVWVFARGEKAEEAKAAGADLVGAEDLVERIQKEGGANCDILVADPDVMPLVFRLGQILKQRMPNAKAGTVSPNVAQVVREIKQAKRVEYRVDKNGIIHAPIGKASFPAEHLKANLIALVSALLKARPASAKGKYLKRITLSSTMGPGIHIDPSEVQRLAEHS</sequence>
<evidence type="ECO:0000313" key="11">
    <source>
        <dbReference type="EMBL" id="CCW34421.1"/>
    </source>
</evidence>
<evidence type="ECO:0000256" key="3">
    <source>
        <dbReference type="ARBA" id="ARBA00022730"/>
    </source>
</evidence>
<keyword evidence="2 9" id="KW-0678">Repressor</keyword>
<evidence type="ECO:0000256" key="1">
    <source>
        <dbReference type="ARBA" id="ARBA00010531"/>
    </source>
</evidence>
<evidence type="ECO:0000313" key="12">
    <source>
        <dbReference type="Proteomes" id="UP000014227"/>
    </source>
</evidence>
<keyword evidence="3 9" id="KW-0699">rRNA-binding</keyword>
<dbReference type="HOGENOM" id="CLU_062853_0_0_0"/>
<evidence type="ECO:0000256" key="5">
    <source>
        <dbReference type="ARBA" id="ARBA00022884"/>
    </source>
</evidence>
<gene>
    <name evidence="9" type="primary">rplA</name>
    <name evidence="11" type="ORF">CCALI_00592</name>
</gene>
<dbReference type="EMBL" id="HF951689">
    <property type="protein sequence ID" value="CCW34421.1"/>
    <property type="molecule type" value="Genomic_DNA"/>
</dbReference>
<keyword evidence="12" id="KW-1185">Reference proteome</keyword>
<dbReference type="PATRIC" id="fig|1303518.3.peg.598"/>
<dbReference type="InterPro" id="IPR023674">
    <property type="entry name" value="Ribosomal_uL1-like"/>
</dbReference>
<dbReference type="InterPro" id="IPR005878">
    <property type="entry name" value="Ribosom_uL1_bac-type"/>
</dbReference>
<keyword evidence="6 9" id="KW-0689">Ribosomal protein</keyword>
<name>S0EST3_CHTCT</name>
<evidence type="ECO:0000256" key="2">
    <source>
        <dbReference type="ARBA" id="ARBA00022491"/>
    </source>
</evidence>
<keyword evidence="4 9" id="KW-0810">Translation regulation</keyword>
<dbReference type="GO" id="GO:0006417">
    <property type="term" value="P:regulation of translation"/>
    <property type="evidence" value="ECO:0007669"/>
    <property type="project" value="UniProtKB-KW"/>
</dbReference>
<comment type="subunit">
    <text evidence="9">Part of the 50S ribosomal subunit.</text>
</comment>
<dbReference type="GO" id="GO:0003735">
    <property type="term" value="F:structural constituent of ribosome"/>
    <property type="evidence" value="ECO:0007669"/>
    <property type="project" value="InterPro"/>
</dbReference>
<accession>S0EST3</accession>
<dbReference type="Gene3D" id="3.40.50.790">
    <property type="match status" value="1"/>
</dbReference>
<feature type="region of interest" description="Disordered" evidence="10">
    <location>
        <begin position="1"/>
        <end position="29"/>
    </location>
</feature>
<dbReference type="GO" id="GO:0015934">
    <property type="term" value="C:large ribosomal subunit"/>
    <property type="evidence" value="ECO:0007669"/>
    <property type="project" value="InterPro"/>
</dbReference>
<reference evidence="12" key="1">
    <citation type="submission" date="2013-03" db="EMBL/GenBank/DDBJ databases">
        <title>Genome sequence of Chthonomonas calidirosea, the first sequenced genome from the Armatimonadetes phylum (formally candidate division OP10).</title>
        <authorList>
            <person name="Lee K.C.Y."/>
            <person name="Morgan X.C."/>
            <person name="Dunfield P.F."/>
            <person name="Tamas I."/>
            <person name="Houghton K.M."/>
            <person name="Vyssotski M."/>
            <person name="Ryan J.L.J."/>
            <person name="Lagutin K."/>
            <person name="McDonald I.R."/>
            <person name="Stott M.B."/>
        </authorList>
    </citation>
    <scope>NUCLEOTIDE SEQUENCE [LARGE SCALE GENOMIC DNA]</scope>
    <source>
        <strain evidence="12">DSM 23976 / ICMP 18418 / T49</strain>
    </source>
</reference>
<dbReference type="eggNOG" id="COG0081">
    <property type="taxonomic scope" value="Bacteria"/>
</dbReference>
<dbReference type="PANTHER" id="PTHR36427:SF3">
    <property type="entry name" value="LARGE RIBOSOMAL SUBUNIT PROTEIN UL1M"/>
    <property type="match status" value="1"/>
</dbReference>
<dbReference type="InterPro" id="IPR016095">
    <property type="entry name" value="Ribosomal_uL1_3-a/b-sand"/>
</dbReference>
<dbReference type="AlphaFoldDB" id="S0EST3"/>
<dbReference type="FunFam" id="3.40.50.790:FF:000001">
    <property type="entry name" value="50S ribosomal protein L1"/>
    <property type="match status" value="1"/>
</dbReference>
<dbReference type="Gene3D" id="3.30.190.20">
    <property type="match status" value="1"/>
</dbReference>
<evidence type="ECO:0000256" key="8">
    <source>
        <dbReference type="ARBA" id="ARBA00035241"/>
    </source>
</evidence>
<organism evidence="11 12">
    <name type="scientific">Chthonomonas calidirosea (strain DSM 23976 / ICMP 18418 / T49)</name>
    <dbReference type="NCBI Taxonomy" id="1303518"/>
    <lineage>
        <taxon>Bacteria</taxon>
        <taxon>Bacillati</taxon>
        <taxon>Armatimonadota</taxon>
        <taxon>Chthonomonadia</taxon>
        <taxon>Chthonomonadales</taxon>
        <taxon>Chthonomonadaceae</taxon>
        <taxon>Chthonomonas</taxon>
    </lineage>
</organism>
<dbReference type="InParanoid" id="S0EST3"/>
<dbReference type="SUPFAM" id="SSF56808">
    <property type="entry name" value="Ribosomal protein L1"/>
    <property type="match status" value="1"/>
</dbReference>
<dbReference type="Proteomes" id="UP000014227">
    <property type="component" value="Chromosome I"/>
</dbReference>
<evidence type="ECO:0000256" key="4">
    <source>
        <dbReference type="ARBA" id="ARBA00022845"/>
    </source>
</evidence>
<dbReference type="PANTHER" id="PTHR36427">
    <property type="entry name" value="54S RIBOSOMAL PROTEIN L1, MITOCHONDRIAL"/>
    <property type="match status" value="1"/>
</dbReference>
<dbReference type="GO" id="GO:0006412">
    <property type="term" value="P:translation"/>
    <property type="evidence" value="ECO:0007669"/>
    <property type="project" value="UniProtKB-UniRule"/>
</dbReference>
<comment type="function">
    <text evidence="9">Binds directly to 23S rRNA. The L1 stalk is quite mobile in the ribosome, and is involved in E site tRNA release.</text>
</comment>
<comment type="similarity">
    <text evidence="1 9">Belongs to the universal ribosomal protein uL1 family.</text>
</comment>
<comment type="function">
    <text evidence="9">Protein L1 is also a translational repressor protein, it controls the translation of the L11 operon by binding to its mRNA.</text>
</comment>
<evidence type="ECO:0000256" key="7">
    <source>
        <dbReference type="ARBA" id="ARBA00023274"/>
    </source>
</evidence>
<dbReference type="HAMAP" id="MF_01318_B">
    <property type="entry name" value="Ribosomal_uL1_B"/>
    <property type="match status" value="1"/>
</dbReference>
<dbReference type="Pfam" id="PF00687">
    <property type="entry name" value="Ribosomal_L1"/>
    <property type="match status" value="1"/>
</dbReference>
<dbReference type="KEGG" id="ccz:CCALI_00592"/>
<keyword evidence="7 9" id="KW-0687">Ribonucleoprotein</keyword>
<dbReference type="STRING" id="454171.CP488_00562"/>